<gene>
    <name evidence="1" type="ordered locus">SNSL254_A1746</name>
</gene>
<name>A0A0H3BRD7_SALNS</name>
<dbReference type="KEGG" id="see:SNSL254_A1746"/>
<evidence type="ECO:0000313" key="2">
    <source>
        <dbReference type="Proteomes" id="UP000008824"/>
    </source>
</evidence>
<accession>A0A0H3BRD7</accession>
<dbReference type="Proteomes" id="UP000008824">
    <property type="component" value="Chromosome"/>
</dbReference>
<protein>
    <submittedName>
        <fullName evidence="1">Uncharacterized protein</fullName>
    </submittedName>
</protein>
<dbReference type="AlphaFoldDB" id="A0A0H3BRD7"/>
<evidence type="ECO:0000313" key="1">
    <source>
        <dbReference type="EMBL" id="ACF63687.1"/>
    </source>
</evidence>
<dbReference type="HOGENOM" id="CLU_3375841_0_0_6"/>
<organism evidence="1 2">
    <name type="scientific">Salmonella newport (strain SL254)</name>
    <dbReference type="NCBI Taxonomy" id="423368"/>
    <lineage>
        <taxon>Bacteria</taxon>
        <taxon>Pseudomonadati</taxon>
        <taxon>Pseudomonadota</taxon>
        <taxon>Gammaproteobacteria</taxon>
        <taxon>Enterobacterales</taxon>
        <taxon>Enterobacteriaceae</taxon>
        <taxon>Salmonella</taxon>
    </lineage>
</organism>
<dbReference type="EMBL" id="CP001113">
    <property type="protein sequence ID" value="ACF63687.1"/>
    <property type="molecule type" value="Genomic_DNA"/>
</dbReference>
<sequence length="37" mass="4326">MYAVFIIFQRSKYIINNVRLIPGTYYLTAIIIEYAPG</sequence>
<proteinExistence type="predicted"/>
<reference evidence="1 2" key="1">
    <citation type="journal article" date="2011" name="J. Bacteriol.">
        <title>Comparative genomics of 28 Salmonella enterica isolates: evidence for CRISPR-mediated adaptive sublineage evolution.</title>
        <authorList>
            <person name="Fricke W.F."/>
            <person name="Mammel M.K."/>
            <person name="McDermott P.F."/>
            <person name="Tartera C."/>
            <person name="White D.G."/>
            <person name="Leclerc J.E."/>
            <person name="Ravel J."/>
            <person name="Cebula T.A."/>
        </authorList>
    </citation>
    <scope>NUCLEOTIDE SEQUENCE [LARGE SCALE GENOMIC DNA]</scope>
    <source>
        <strain evidence="1 2">SL254</strain>
    </source>
</reference>